<sequence>MWTLGRVLNRSLWKWKKNVPGISLALQVLNLTLATLLHGFEVETPSNKAVDMRGGPGSSNIKLTPLEVLLSPRLPQYLSFAKIDRFWLDLLVSPGSRGSTRDGTEVHDSIVNQLLTKVSDEFEVIIGLVILTISLLHVCDLPIQAVWPRIFTQ</sequence>
<dbReference type="GO" id="GO:0020037">
    <property type="term" value="F:heme binding"/>
    <property type="evidence" value="ECO:0007669"/>
    <property type="project" value="InterPro"/>
</dbReference>
<keyword evidence="3" id="KW-0349">Heme</keyword>
<dbReference type="SUPFAM" id="SSF48264">
    <property type="entry name" value="Cytochrome P450"/>
    <property type="match status" value="1"/>
</dbReference>
<evidence type="ECO:0000313" key="12">
    <source>
        <dbReference type="Proteomes" id="UP001159364"/>
    </source>
</evidence>
<keyword evidence="10" id="KW-0472">Membrane</keyword>
<evidence type="ECO:0000256" key="1">
    <source>
        <dbReference type="ARBA" id="ARBA00001971"/>
    </source>
</evidence>
<evidence type="ECO:0000256" key="3">
    <source>
        <dbReference type="ARBA" id="ARBA00022617"/>
    </source>
</evidence>
<evidence type="ECO:0000256" key="8">
    <source>
        <dbReference type="ARBA" id="ARBA00023004"/>
    </source>
</evidence>
<accession>A0AAV8U0V6</accession>
<organism evidence="11 12">
    <name type="scientific">Erythroxylum novogranatense</name>
    <dbReference type="NCBI Taxonomy" id="1862640"/>
    <lineage>
        <taxon>Eukaryota</taxon>
        <taxon>Viridiplantae</taxon>
        <taxon>Streptophyta</taxon>
        <taxon>Embryophyta</taxon>
        <taxon>Tracheophyta</taxon>
        <taxon>Spermatophyta</taxon>
        <taxon>Magnoliopsida</taxon>
        <taxon>eudicotyledons</taxon>
        <taxon>Gunneridae</taxon>
        <taxon>Pentapetalae</taxon>
        <taxon>rosids</taxon>
        <taxon>fabids</taxon>
        <taxon>Malpighiales</taxon>
        <taxon>Erythroxylaceae</taxon>
        <taxon>Erythroxylum</taxon>
    </lineage>
</organism>
<reference evidence="11 12" key="1">
    <citation type="submission" date="2021-09" db="EMBL/GenBank/DDBJ databases">
        <title>Genomic insights and catalytic innovation underlie evolution of tropane alkaloids biosynthesis.</title>
        <authorList>
            <person name="Wang Y.-J."/>
            <person name="Tian T."/>
            <person name="Huang J.-P."/>
            <person name="Huang S.-X."/>
        </authorList>
    </citation>
    <scope>NUCLEOTIDE SEQUENCE [LARGE SCALE GENOMIC DNA]</scope>
    <source>
        <strain evidence="11">KIB-2018</strain>
        <tissue evidence="11">Leaf</tissue>
    </source>
</reference>
<dbReference type="Proteomes" id="UP001159364">
    <property type="component" value="Linkage Group LG02"/>
</dbReference>
<name>A0AAV8U0V6_9ROSI</name>
<dbReference type="InterPro" id="IPR036396">
    <property type="entry name" value="Cyt_P450_sf"/>
</dbReference>
<protein>
    <submittedName>
        <fullName evidence="11">Uncharacterized protein</fullName>
    </submittedName>
</protein>
<dbReference type="GO" id="GO:0004497">
    <property type="term" value="F:monooxygenase activity"/>
    <property type="evidence" value="ECO:0007669"/>
    <property type="project" value="UniProtKB-KW"/>
</dbReference>
<comment type="caution">
    <text evidence="11">The sequence shown here is derived from an EMBL/GenBank/DDBJ whole genome shotgun (WGS) entry which is preliminary data.</text>
</comment>
<proteinExistence type="predicted"/>
<evidence type="ECO:0000256" key="5">
    <source>
        <dbReference type="ARBA" id="ARBA00022723"/>
    </source>
</evidence>
<evidence type="ECO:0000256" key="6">
    <source>
        <dbReference type="ARBA" id="ARBA00022989"/>
    </source>
</evidence>
<keyword evidence="12" id="KW-1185">Reference proteome</keyword>
<dbReference type="GO" id="GO:0016020">
    <property type="term" value="C:membrane"/>
    <property type="evidence" value="ECO:0007669"/>
    <property type="project" value="UniProtKB-SubCell"/>
</dbReference>
<keyword evidence="9" id="KW-0503">Monooxygenase</keyword>
<keyword evidence="7" id="KW-0560">Oxidoreductase</keyword>
<dbReference type="InterPro" id="IPR050651">
    <property type="entry name" value="Plant_Cytochrome_P450_Monoox"/>
</dbReference>
<dbReference type="PANTHER" id="PTHR47947">
    <property type="entry name" value="CYTOCHROME P450 82C3-RELATED"/>
    <property type="match status" value="1"/>
</dbReference>
<gene>
    <name evidence="11" type="ORF">K2173_026735</name>
</gene>
<keyword evidence="5" id="KW-0479">Metal-binding</keyword>
<keyword evidence="6" id="KW-1133">Transmembrane helix</keyword>
<evidence type="ECO:0000256" key="2">
    <source>
        <dbReference type="ARBA" id="ARBA00004370"/>
    </source>
</evidence>
<evidence type="ECO:0000256" key="9">
    <source>
        <dbReference type="ARBA" id="ARBA00023033"/>
    </source>
</evidence>
<evidence type="ECO:0000256" key="4">
    <source>
        <dbReference type="ARBA" id="ARBA00022692"/>
    </source>
</evidence>
<evidence type="ECO:0000256" key="7">
    <source>
        <dbReference type="ARBA" id="ARBA00023002"/>
    </source>
</evidence>
<comment type="cofactor">
    <cofactor evidence="1">
        <name>heme</name>
        <dbReference type="ChEBI" id="CHEBI:30413"/>
    </cofactor>
</comment>
<dbReference type="PANTHER" id="PTHR47947:SF26">
    <property type="entry name" value="CYTOCHROME P450"/>
    <property type="match status" value="1"/>
</dbReference>
<dbReference type="GO" id="GO:0016705">
    <property type="term" value="F:oxidoreductase activity, acting on paired donors, with incorporation or reduction of molecular oxygen"/>
    <property type="evidence" value="ECO:0007669"/>
    <property type="project" value="InterPro"/>
</dbReference>
<comment type="subcellular location">
    <subcellularLocation>
        <location evidence="2">Membrane</location>
    </subcellularLocation>
</comment>
<keyword evidence="4" id="KW-0812">Transmembrane</keyword>
<evidence type="ECO:0000313" key="11">
    <source>
        <dbReference type="EMBL" id="KAJ8771558.1"/>
    </source>
</evidence>
<dbReference type="EMBL" id="JAIWQS010000002">
    <property type="protein sequence ID" value="KAJ8771558.1"/>
    <property type="molecule type" value="Genomic_DNA"/>
</dbReference>
<dbReference type="AlphaFoldDB" id="A0AAV8U0V6"/>
<keyword evidence="8" id="KW-0408">Iron</keyword>
<evidence type="ECO:0000256" key="10">
    <source>
        <dbReference type="ARBA" id="ARBA00023136"/>
    </source>
</evidence>
<dbReference type="GO" id="GO:0005506">
    <property type="term" value="F:iron ion binding"/>
    <property type="evidence" value="ECO:0007669"/>
    <property type="project" value="InterPro"/>
</dbReference>